<feature type="domain" description="Co-chaperone HscB C-terminal oligomerisation" evidence="4">
    <location>
        <begin position="93"/>
        <end position="171"/>
    </location>
</feature>
<dbReference type="STRING" id="355243.SAMN03080615_03768"/>
<comment type="similarity">
    <text evidence="1 3">Belongs to the HscB family.</text>
</comment>
<dbReference type="InterPro" id="IPR004640">
    <property type="entry name" value="HscB"/>
</dbReference>
<protein>
    <recommendedName>
        <fullName evidence="3">Co-chaperone protein HscB homolog</fullName>
    </recommendedName>
</protein>
<keyword evidence="6" id="KW-1185">Reference proteome</keyword>
<comment type="subunit">
    <text evidence="3">Interacts with HscA and stimulates its ATPase activity.</text>
</comment>
<dbReference type="EMBL" id="FOGB01000015">
    <property type="protein sequence ID" value="SER05671.1"/>
    <property type="molecule type" value="Genomic_DNA"/>
</dbReference>
<dbReference type="Proteomes" id="UP000198749">
    <property type="component" value="Unassembled WGS sequence"/>
</dbReference>
<gene>
    <name evidence="3" type="primary">hscB</name>
    <name evidence="5" type="ORF">SAMN03080615_03768</name>
</gene>
<dbReference type="HAMAP" id="MF_00682">
    <property type="entry name" value="HscB"/>
    <property type="match status" value="1"/>
</dbReference>
<dbReference type="InterPro" id="IPR036869">
    <property type="entry name" value="J_dom_sf"/>
</dbReference>
<dbReference type="GO" id="GO:0051087">
    <property type="term" value="F:protein-folding chaperone binding"/>
    <property type="evidence" value="ECO:0007669"/>
    <property type="project" value="InterPro"/>
</dbReference>
<dbReference type="AlphaFoldDB" id="A0A1H9L2E5"/>
<dbReference type="SUPFAM" id="SSF47144">
    <property type="entry name" value="HSC20 (HSCB), C-terminal oligomerisation domain"/>
    <property type="match status" value="1"/>
</dbReference>
<dbReference type="PANTHER" id="PTHR14021:SF15">
    <property type="entry name" value="IRON-SULFUR CLUSTER CO-CHAPERONE PROTEIN HSCB"/>
    <property type="match status" value="1"/>
</dbReference>
<dbReference type="SUPFAM" id="SSF46565">
    <property type="entry name" value="Chaperone J-domain"/>
    <property type="match status" value="1"/>
</dbReference>
<dbReference type="Pfam" id="PF07743">
    <property type="entry name" value="HSCB_C"/>
    <property type="match status" value="1"/>
</dbReference>
<evidence type="ECO:0000313" key="5">
    <source>
        <dbReference type="EMBL" id="SER05671.1"/>
    </source>
</evidence>
<evidence type="ECO:0000256" key="2">
    <source>
        <dbReference type="ARBA" id="ARBA00023186"/>
    </source>
</evidence>
<evidence type="ECO:0000256" key="3">
    <source>
        <dbReference type="HAMAP-Rule" id="MF_00682"/>
    </source>
</evidence>
<dbReference type="PANTHER" id="PTHR14021">
    <property type="entry name" value="IRON-SULFUR CLUSTER CO-CHAPERONE PROTEIN HSCB"/>
    <property type="match status" value="1"/>
</dbReference>
<proteinExistence type="inferred from homology"/>
<sequence>MMDITQNYFEFLALPVTYQLDLQALSERSRELQKTLHPDRFSHLSDRERRLSVQYTAYLNEAVSTLKNPLSRAQYLLKLEGFDTFSESQRQLDPMFLMQQMELRESLAEISATSDPAAELDALRATVEQEQASLREQFDKYYQQSTPSSFEAAAVCVRKMQFFDKLGREIEALEDQLFDE</sequence>
<evidence type="ECO:0000256" key="1">
    <source>
        <dbReference type="ARBA" id="ARBA00010476"/>
    </source>
</evidence>
<dbReference type="InterPro" id="IPR009073">
    <property type="entry name" value="HscB_oligo_C"/>
</dbReference>
<dbReference type="Gene3D" id="1.20.1280.20">
    <property type="entry name" value="HscB, C-terminal domain"/>
    <property type="match status" value="1"/>
</dbReference>
<dbReference type="InterPro" id="IPR036386">
    <property type="entry name" value="HscB_C_sf"/>
</dbReference>
<keyword evidence="2 3" id="KW-0143">Chaperone</keyword>
<comment type="function">
    <text evidence="3">Co-chaperone involved in the maturation of iron-sulfur cluster-containing proteins. Seems to help targeting proteins to be folded toward HscA.</text>
</comment>
<reference evidence="6" key="1">
    <citation type="submission" date="2016-10" db="EMBL/GenBank/DDBJ databases">
        <authorList>
            <person name="Varghese N."/>
            <person name="Submissions S."/>
        </authorList>
    </citation>
    <scope>NUCLEOTIDE SEQUENCE [LARGE SCALE GENOMIC DNA]</scope>
    <source>
        <strain evidence="6">DSM 18887</strain>
    </source>
</reference>
<dbReference type="GO" id="GO:1990230">
    <property type="term" value="C:iron-sulfur cluster transfer complex"/>
    <property type="evidence" value="ECO:0007669"/>
    <property type="project" value="TreeGrafter"/>
</dbReference>
<dbReference type="RefSeq" id="WP_261832949.1">
    <property type="nucleotide sequence ID" value="NZ_AP025284.1"/>
</dbReference>
<dbReference type="GO" id="GO:0006457">
    <property type="term" value="P:protein folding"/>
    <property type="evidence" value="ECO:0007669"/>
    <property type="project" value="UniProtKB-UniRule"/>
</dbReference>
<dbReference type="GO" id="GO:0001671">
    <property type="term" value="F:ATPase activator activity"/>
    <property type="evidence" value="ECO:0007669"/>
    <property type="project" value="InterPro"/>
</dbReference>
<dbReference type="Gene3D" id="1.10.287.110">
    <property type="entry name" value="DnaJ domain"/>
    <property type="match status" value="1"/>
</dbReference>
<evidence type="ECO:0000313" key="6">
    <source>
        <dbReference type="Proteomes" id="UP000198749"/>
    </source>
</evidence>
<dbReference type="GO" id="GO:0044571">
    <property type="term" value="P:[2Fe-2S] cluster assembly"/>
    <property type="evidence" value="ECO:0007669"/>
    <property type="project" value="InterPro"/>
</dbReference>
<accession>A0A1H9L2E5</accession>
<evidence type="ECO:0000259" key="4">
    <source>
        <dbReference type="Pfam" id="PF07743"/>
    </source>
</evidence>
<name>A0A1H9L2E5_9GAMM</name>
<organism evidence="5 6">
    <name type="scientific">Amphritea atlantica</name>
    <dbReference type="NCBI Taxonomy" id="355243"/>
    <lineage>
        <taxon>Bacteria</taxon>
        <taxon>Pseudomonadati</taxon>
        <taxon>Pseudomonadota</taxon>
        <taxon>Gammaproteobacteria</taxon>
        <taxon>Oceanospirillales</taxon>
        <taxon>Oceanospirillaceae</taxon>
        <taxon>Amphritea</taxon>
    </lineage>
</organism>
<dbReference type="GO" id="GO:0051259">
    <property type="term" value="P:protein complex oligomerization"/>
    <property type="evidence" value="ECO:0007669"/>
    <property type="project" value="InterPro"/>
</dbReference>
<dbReference type="NCBIfam" id="TIGR00714">
    <property type="entry name" value="hscB"/>
    <property type="match status" value="1"/>
</dbReference>